<dbReference type="InterPro" id="IPR017887">
    <property type="entry name" value="TF_TCP_subgr"/>
</dbReference>
<evidence type="ECO:0000256" key="5">
    <source>
        <dbReference type="ARBA" id="ARBA00023242"/>
    </source>
</evidence>
<organism evidence="7 8">
    <name type="scientific">Ensete ventricosum</name>
    <name type="common">Abyssinian banana</name>
    <name type="synonym">Musa ensete</name>
    <dbReference type="NCBI Taxonomy" id="4639"/>
    <lineage>
        <taxon>Eukaryota</taxon>
        <taxon>Viridiplantae</taxon>
        <taxon>Streptophyta</taxon>
        <taxon>Embryophyta</taxon>
        <taxon>Tracheophyta</taxon>
        <taxon>Spermatophyta</taxon>
        <taxon>Magnoliopsida</taxon>
        <taxon>Liliopsida</taxon>
        <taxon>Zingiberales</taxon>
        <taxon>Musaceae</taxon>
        <taxon>Ensete</taxon>
    </lineage>
</organism>
<sequence length="564" mass="62375">MSYQLYGHGGRVLGHTAEVGLRSLQRHPFTPLDLMHVDFVGDHNPCIYTSIDHVTLVTVNRGDTYVLSALNFEPRNMDSLICPFDGKGRSCGEVELVELCVYAVISVKGIGTTKLQEGIFAFDGGSRNKGTKEPEDLWGGVVVLIRRPKRKKTTKRGREFSISPAGVTCVWGLCIYWNAKAELLLLLCLYLSLCSHRMNESNRRHCNRRRWRPEFAGEIVEAPGGHIVRSTGRKDRHSKVYTAKGLRDRRVRLSAHTAIQFYDVQDRLGYDRPSKAVDWLIQNAKAAIDQLTELPCHHAPAYECIGANEQPMQAASDGHNSIEQSLSDAKAVAPLCYGFPSSFDSKTIDDTIRPFPCATAAASSPSTHAMTYRHDTPDLPLHTGCWPQDLRLSLQSFHEPIFQEHHPCPDSTQQSFLSGTTGLAQGATSVTCPVNKEMMVWWNAGNTSDGSGGEFMCSAALPPQSAALHLVNSQFQMCTQREPLQSSYFPSFSAWRNPTTLHPSLVSTVADAFVSGSYSGFSGFNIPTRIEGEERHNGIATTHSASPQDYKLRVRDDANATLDF</sequence>
<dbReference type="PROSITE" id="PS51369">
    <property type="entry name" value="TCP"/>
    <property type="match status" value="1"/>
</dbReference>
<evidence type="ECO:0000259" key="6">
    <source>
        <dbReference type="PROSITE" id="PS51369"/>
    </source>
</evidence>
<reference evidence="7 8" key="1">
    <citation type="journal article" date="2014" name="Agronomy (Basel)">
        <title>A Draft Genome Sequence for Ensete ventricosum, the Drought-Tolerant Tree Against Hunger.</title>
        <authorList>
            <person name="Harrison J."/>
            <person name="Moore K.A."/>
            <person name="Paszkiewicz K."/>
            <person name="Jones T."/>
            <person name="Grant M."/>
            <person name="Ambacheew D."/>
            <person name="Muzemil S."/>
            <person name="Studholme D.J."/>
        </authorList>
    </citation>
    <scope>NUCLEOTIDE SEQUENCE [LARGE SCALE GENOMIC DNA]</scope>
</reference>
<dbReference type="Proteomes" id="UP000287651">
    <property type="component" value="Unassembled WGS sequence"/>
</dbReference>
<dbReference type="GO" id="GO:0003700">
    <property type="term" value="F:DNA-binding transcription factor activity"/>
    <property type="evidence" value="ECO:0007669"/>
    <property type="project" value="InterPro"/>
</dbReference>
<keyword evidence="5" id="KW-0539">Nucleus</keyword>
<dbReference type="AlphaFoldDB" id="A0A426ZM35"/>
<keyword evidence="4" id="KW-0804">Transcription</keyword>
<evidence type="ECO:0000256" key="1">
    <source>
        <dbReference type="ARBA" id="ARBA00004123"/>
    </source>
</evidence>
<dbReference type="GO" id="GO:0005634">
    <property type="term" value="C:nucleus"/>
    <property type="evidence" value="ECO:0007669"/>
    <property type="project" value="UniProtKB-SubCell"/>
</dbReference>
<evidence type="ECO:0000256" key="3">
    <source>
        <dbReference type="ARBA" id="ARBA00023125"/>
    </source>
</evidence>
<dbReference type="PANTHER" id="PTHR31072:SF273">
    <property type="entry name" value="TRANSCRIPTION FACTOR TCP4"/>
    <property type="match status" value="1"/>
</dbReference>
<gene>
    <name evidence="7" type="ORF">B296_00040727</name>
</gene>
<dbReference type="PANTHER" id="PTHR31072">
    <property type="entry name" value="TRANSCRIPTION FACTOR TCP4-RELATED"/>
    <property type="match status" value="1"/>
</dbReference>
<evidence type="ECO:0000313" key="7">
    <source>
        <dbReference type="EMBL" id="RRT65053.1"/>
    </source>
</evidence>
<keyword evidence="2" id="KW-0805">Transcription regulation</keyword>
<dbReference type="GO" id="GO:0043565">
    <property type="term" value="F:sequence-specific DNA binding"/>
    <property type="evidence" value="ECO:0007669"/>
    <property type="project" value="TreeGrafter"/>
</dbReference>
<proteinExistence type="predicted"/>
<comment type="caution">
    <text evidence="7">The sequence shown here is derived from an EMBL/GenBank/DDBJ whole genome shotgun (WGS) entry which is preliminary data.</text>
</comment>
<name>A0A426ZM35_ENSVE</name>
<feature type="domain" description="TCP" evidence="6">
    <location>
        <begin position="233"/>
        <end position="291"/>
    </location>
</feature>
<evidence type="ECO:0000256" key="2">
    <source>
        <dbReference type="ARBA" id="ARBA00023015"/>
    </source>
</evidence>
<dbReference type="InterPro" id="IPR005333">
    <property type="entry name" value="Transcription_factor_TCP"/>
</dbReference>
<keyword evidence="3" id="KW-0238">DNA-binding</keyword>
<dbReference type="Pfam" id="PF03634">
    <property type="entry name" value="TCP"/>
    <property type="match status" value="1"/>
</dbReference>
<comment type="subcellular location">
    <subcellularLocation>
        <location evidence="1">Nucleus</location>
    </subcellularLocation>
</comment>
<evidence type="ECO:0000256" key="4">
    <source>
        <dbReference type="ARBA" id="ARBA00023163"/>
    </source>
</evidence>
<protein>
    <recommendedName>
        <fullName evidence="6">TCP domain-containing protein</fullName>
    </recommendedName>
</protein>
<dbReference type="EMBL" id="AMZH03005956">
    <property type="protein sequence ID" value="RRT65053.1"/>
    <property type="molecule type" value="Genomic_DNA"/>
</dbReference>
<evidence type="ECO:0000313" key="8">
    <source>
        <dbReference type="Proteomes" id="UP000287651"/>
    </source>
</evidence>
<accession>A0A426ZM35</accession>